<dbReference type="InterPro" id="IPR010155">
    <property type="entry name" value="CRISPR-assoc_prot_Cas5d"/>
</dbReference>
<dbReference type="EC" id="3.1.-.-" evidence="2"/>
<gene>
    <name evidence="3" type="ORF">G443_000408</name>
</gene>
<dbReference type="Gene3D" id="3.30.70.2660">
    <property type="match status" value="1"/>
</dbReference>
<proteinExistence type="inferred from homology"/>
<reference evidence="3 4" key="2">
    <citation type="submission" date="2022-06" db="EMBL/GenBank/DDBJ databases">
        <title>Genomic Encyclopedia of Type Strains, Phase I: the one thousand microbial genomes (KMG-I) project.</title>
        <authorList>
            <person name="Kyrpides N."/>
        </authorList>
    </citation>
    <scope>NUCLEOTIDE SEQUENCE [LARGE SCALE GENOMIC DNA]</scope>
    <source>
        <strain evidence="3 4">DSM 43889</strain>
    </source>
</reference>
<keyword evidence="2" id="KW-0694">RNA-binding</keyword>
<dbReference type="Pfam" id="PF09704">
    <property type="entry name" value="Cas_Cas5d"/>
    <property type="match status" value="1"/>
</dbReference>
<dbReference type="PIRSF" id="PIRSF029950">
    <property type="entry name" value="Cas_CT1134"/>
    <property type="match status" value="1"/>
</dbReference>
<dbReference type="EMBL" id="AUBJ02000001">
    <property type="protein sequence ID" value="MCP2330138.1"/>
    <property type="molecule type" value="Genomic_DNA"/>
</dbReference>
<keyword evidence="1 2" id="KW-0051">Antiviral defense</keyword>
<reference evidence="3 4" key="1">
    <citation type="submission" date="2013-07" db="EMBL/GenBank/DDBJ databases">
        <authorList>
            <consortium name="DOE Joint Genome Institute"/>
            <person name="Reeve W."/>
            <person name="Huntemann M."/>
            <person name="Han J."/>
            <person name="Chen A."/>
            <person name="Kyrpides N."/>
            <person name="Mavromatis K."/>
            <person name="Markowitz V."/>
            <person name="Palaniappan K."/>
            <person name="Ivanova N."/>
            <person name="Schaumberg A."/>
            <person name="Pati A."/>
            <person name="Liolios K."/>
            <person name="Nordberg H.P."/>
            <person name="Cantor M.N."/>
            <person name="Hua S.X."/>
            <person name="Woyke T."/>
        </authorList>
    </citation>
    <scope>NUCLEOTIDE SEQUENCE [LARGE SCALE GENOMIC DNA]</scope>
    <source>
        <strain evidence="3 4">DSM 43889</strain>
    </source>
</reference>
<dbReference type="NCBIfam" id="TIGR02593">
    <property type="entry name" value="CRISPR_cas5"/>
    <property type="match status" value="1"/>
</dbReference>
<comment type="function">
    <text evidence="2">CRISPR (clustered regularly interspaced short palindromic repeat) is an adaptive immune system that provides protection against mobile genetic elements (viruses, transposable elements and conjugative plasmids). CRISPR clusters contain spacers, sequences complementary to antecedent mobile elements, and target invading nucleic acids. CRISPR clusters are transcribed and processed into CRISPR RNA (crRNA).</text>
</comment>
<sequence>MVKPSSPREEWDPVVVQVWGDAALFTRPELKVERVTYPVMTPSAAVGVLEAIFWKPEFDWRVTAIEVLRPVRQFTQRRNETSDLPPLAEAAKGERRVDTAAHRVQRFALCLKDVAYRIHAQVELRPHATHRAEAYRDQFRRRVRRGACFHQPYLGTREFSAYFGLPDDTPAVETYTEDLGLMIHSIDHSTEPPTTHWFHAEVVRGRMNVPPSGVAVPRATPVGVGGGA</sequence>
<comment type="caution">
    <text evidence="3">The sequence shown here is derived from an EMBL/GenBank/DDBJ whole genome shotgun (WGS) entry which is preliminary data.</text>
</comment>
<dbReference type="RefSeq" id="WP_026420669.1">
    <property type="nucleotide sequence ID" value="NZ_AUBJ02000001.1"/>
</dbReference>
<dbReference type="InterPro" id="IPR013422">
    <property type="entry name" value="CRISPR-assoc_prot_Cas5_N"/>
</dbReference>
<keyword evidence="2" id="KW-0540">Nuclease</keyword>
<comment type="similarity">
    <text evidence="2">Belongs to the CRISPR-associated protein Cas5 family. Subtype I-C/Dvulg subfamily.</text>
</comment>
<dbReference type="NCBIfam" id="TIGR01876">
    <property type="entry name" value="cas_Cas5d"/>
    <property type="match status" value="1"/>
</dbReference>
<dbReference type="Proteomes" id="UP000791080">
    <property type="component" value="Unassembled WGS sequence"/>
</dbReference>
<protein>
    <recommendedName>
        <fullName evidence="2">pre-crRNA processing endonuclease</fullName>
        <ecNumber evidence="2">3.1.-.-</ecNumber>
    </recommendedName>
</protein>
<name>A0ABT1JCG0_ACTCY</name>
<accession>A0ABT1JCG0</accession>
<evidence type="ECO:0000256" key="2">
    <source>
        <dbReference type="PIRNR" id="PIRNR029950"/>
    </source>
</evidence>
<keyword evidence="4" id="KW-1185">Reference proteome</keyword>
<organism evidence="3 4">
    <name type="scientific">Actinoalloteichus caeruleus DSM 43889</name>
    <dbReference type="NCBI Taxonomy" id="1120930"/>
    <lineage>
        <taxon>Bacteria</taxon>
        <taxon>Bacillati</taxon>
        <taxon>Actinomycetota</taxon>
        <taxon>Actinomycetes</taxon>
        <taxon>Pseudonocardiales</taxon>
        <taxon>Pseudonocardiaceae</taxon>
        <taxon>Actinoalloteichus</taxon>
        <taxon>Actinoalloteichus cyanogriseus</taxon>
    </lineage>
</organism>
<evidence type="ECO:0000313" key="4">
    <source>
        <dbReference type="Proteomes" id="UP000791080"/>
    </source>
</evidence>
<evidence type="ECO:0000256" key="1">
    <source>
        <dbReference type="ARBA" id="ARBA00023118"/>
    </source>
</evidence>
<keyword evidence="2" id="KW-0378">Hydrolase</keyword>
<evidence type="ECO:0000313" key="3">
    <source>
        <dbReference type="EMBL" id="MCP2330138.1"/>
    </source>
</evidence>
<dbReference type="InterPro" id="IPR021124">
    <property type="entry name" value="CRISPR-assoc_prot_Cas5"/>
</dbReference>
<keyword evidence="2" id="KW-0255">Endonuclease</keyword>